<evidence type="ECO:0000259" key="1">
    <source>
        <dbReference type="Pfam" id="PF00462"/>
    </source>
</evidence>
<feature type="domain" description="Serine-threonine/tyrosine-protein kinase catalytic" evidence="2">
    <location>
        <begin position="38"/>
        <end position="122"/>
    </location>
</feature>
<feature type="domain" description="Glutaredoxin" evidence="1">
    <location>
        <begin position="175"/>
        <end position="226"/>
    </location>
</feature>
<dbReference type="AlphaFoldDB" id="A0AAP0DLR0"/>
<evidence type="ECO:0008006" key="5">
    <source>
        <dbReference type="Google" id="ProtNLM"/>
    </source>
</evidence>
<dbReference type="PANTHER" id="PTHR45669">
    <property type="entry name" value="GLUTAREDOXIN DOMAIN-CONTAINING CYSTEINE-RICH PROTEIN CG12206-RELATED"/>
    <property type="match status" value="1"/>
</dbReference>
<dbReference type="InterPro" id="IPR001245">
    <property type="entry name" value="Ser-Thr/Tyr_kinase_cat_dom"/>
</dbReference>
<comment type="caution">
    <text evidence="3">The sequence shown here is derived from an EMBL/GenBank/DDBJ whole genome shotgun (WGS) entry which is preliminary data.</text>
</comment>
<dbReference type="Pfam" id="PF07714">
    <property type="entry name" value="PK_Tyr_Ser-Thr"/>
    <property type="match status" value="1"/>
</dbReference>
<dbReference type="InterPro" id="IPR011009">
    <property type="entry name" value="Kinase-like_dom_sf"/>
</dbReference>
<evidence type="ECO:0000313" key="4">
    <source>
        <dbReference type="Proteomes" id="UP001408789"/>
    </source>
</evidence>
<name>A0AAP0DLR0_9ASTR</name>
<protein>
    <recommendedName>
        <fullName evidence="5">Protein kinase domain-containing protein</fullName>
    </recommendedName>
</protein>
<dbReference type="EMBL" id="JBCNJP010000007">
    <property type="protein sequence ID" value="KAK9074987.1"/>
    <property type="molecule type" value="Genomic_DNA"/>
</dbReference>
<dbReference type="InterPro" id="IPR036249">
    <property type="entry name" value="Thioredoxin-like_sf"/>
</dbReference>
<dbReference type="Proteomes" id="UP001408789">
    <property type="component" value="Unassembled WGS sequence"/>
</dbReference>
<gene>
    <name evidence="3" type="ORF">SSX86_003306</name>
</gene>
<dbReference type="Gene3D" id="3.40.30.10">
    <property type="entry name" value="Glutaredoxin"/>
    <property type="match status" value="1"/>
</dbReference>
<proteinExistence type="predicted"/>
<accession>A0AAP0DLR0</accession>
<sequence>MNSSGVFSLDAIKKATANFANNNSLGEGGVGKFTVAISRLSRKADVYAFGVVLLEVLCERPSWRKLVQLALPYVMRGELERFAPEYVEADISPECSRACENLIRDCLENDADKRPMIDVVVGRLESALQLQNQSQDANDQQSVGLELALTIPKGFDDRVVLYHTSSGVIVETQDKCQEVRKILDGYGKCVDERDVYLDSTYKEQLKDVFGSSTYMLPQVFIRGKYIGGVDKIRKIHWSGELRKKLDRLPKRNYPSSCGTCGNTRFASLSLCPDCCFWKKDEYTDQQPKLDFLKSC</sequence>
<keyword evidence="4" id="KW-1185">Reference proteome</keyword>
<evidence type="ECO:0000259" key="2">
    <source>
        <dbReference type="Pfam" id="PF07714"/>
    </source>
</evidence>
<dbReference type="Pfam" id="PF00462">
    <property type="entry name" value="Glutaredoxin"/>
    <property type="match status" value="1"/>
</dbReference>
<dbReference type="PANTHER" id="PTHR45669:SF18">
    <property type="entry name" value="GLUTAREDOXIN FAMILY PROTEIN"/>
    <property type="match status" value="1"/>
</dbReference>
<reference evidence="3 4" key="1">
    <citation type="submission" date="2024-04" db="EMBL/GenBank/DDBJ databases">
        <title>The reference genome of an endangered Asteraceae, Deinandra increscens subsp. villosa, native to the Central Coast of California.</title>
        <authorList>
            <person name="Guilliams M."/>
            <person name="Hasenstab-Lehman K."/>
            <person name="Meyer R."/>
            <person name="Mcevoy S."/>
        </authorList>
    </citation>
    <scope>NUCLEOTIDE SEQUENCE [LARGE SCALE GENOMIC DNA]</scope>
    <source>
        <tissue evidence="3">Leaf</tissue>
    </source>
</reference>
<dbReference type="Gene3D" id="1.10.510.10">
    <property type="entry name" value="Transferase(Phosphotransferase) domain 1"/>
    <property type="match status" value="1"/>
</dbReference>
<dbReference type="GO" id="GO:0004672">
    <property type="term" value="F:protein kinase activity"/>
    <property type="evidence" value="ECO:0007669"/>
    <property type="project" value="InterPro"/>
</dbReference>
<dbReference type="SUPFAM" id="SSF56112">
    <property type="entry name" value="Protein kinase-like (PK-like)"/>
    <property type="match status" value="1"/>
</dbReference>
<dbReference type="InterPro" id="IPR002109">
    <property type="entry name" value="Glutaredoxin"/>
</dbReference>
<organism evidence="3 4">
    <name type="scientific">Deinandra increscens subsp. villosa</name>
    <dbReference type="NCBI Taxonomy" id="3103831"/>
    <lineage>
        <taxon>Eukaryota</taxon>
        <taxon>Viridiplantae</taxon>
        <taxon>Streptophyta</taxon>
        <taxon>Embryophyta</taxon>
        <taxon>Tracheophyta</taxon>
        <taxon>Spermatophyta</taxon>
        <taxon>Magnoliopsida</taxon>
        <taxon>eudicotyledons</taxon>
        <taxon>Gunneridae</taxon>
        <taxon>Pentapetalae</taxon>
        <taxon>asterids</taxon>
        <taxon>campanulids</taxon>
        <taxon>Asterales</taxon>
        <taxon>Asteraceae</taxon>
        <taxon>Asteroideae</taxon>
        <taxon>Heliantheae alliance</taxon>
        <taxon>Madieae</taxon>
        <taxon>Madiinae</taxon>
        <taxon>Deinandra</taxon>
    </lineage>
</organism>
<dbReference type="SUPFAM" id="SSF52833">
    <property type="entry name" value="Thioredoxin-like"/>
    <property type="match status" value="1"/>
</dbReference>
<evidence type="ECO:0000313" key="3">
    <source>
        <dbReference type="EMBL" id="KAK9074987.1"/>
    </source>
</evidence>
<dbReference type="PROSITE" id="PS51354">
    <property type="entry name" value="GLUTAREDOXIN_2"/>
    <property type="match status" value="1"/>
</dbReference>